<dbReference type="CDD" id="cd16936">
    <property type="entry name" value="HATPase_RsbW-like"/>
    <property type="match status" value="1"/>
</dbReference>
<organism evidence="10 11">
    <name type="scientific">Psychromarinibacter halotolerans</name>
    <dbReference type="NCBI Taxonomy" id="1775175"/>
    <lineage>
        <taxon>Bacteria</taxon>
        <taxon>Pseudomonadati</taxon>
        <taxon>Pseudomonadota</taxon>
        <taxon>Alphaproteobacteria</taxon>
        <taxon>Rhodobacterales</taxon>
        <taxon>Paracoccaceae</taxon>
        <taxon>Psychromarinibacter</taxon>
    </lineage>
</organism>
<dbReference type="EMBL" id="JBHRTB010000010">
    <property type="protein sequence ID" value="MFC3141906.1"/>
    <property type="molecule type" value="Genomic_DNA"/>
</dbReference>
<evidence type="ECO:0000313" key="10">
    <source>
        <dbReference type="EMBL" id="MFC3141906.1"/>
    </source>
</evidence>
<feature type="transmembrane region" description="Helical" evidence="8">
    <location>
        <begin position="282"/>
        <end position="305"/>
    </location>
</feature>
<comment type="catalytic activity">
    <reaction evidence="1">
        <text>ATP + protein L-histidine = ADP + protein N-phospho-L-histidine.</text>
        <dbReference type="EC" id="2.7.13.3"/>
    </reaction>
</comment>
<keyword evidence="8" id="KW-0472">Membrane</keyword>
<dbReference type="InterPro" id="IPR036890">
    <property type="entry name" value="HATPase_C_sf"/>
</dbReference>
<dbReference type="SUPFAM" id="SSF55874">
    <property type="entry name" value="ATPase domain of HSP90 chaperone/DNA topoisomerase II/histidine kinase"/>
    <property type="match status" value="1"/>
</dbReference>
<evidence type="ECO:0000256" key="8">
    <source>
        <dbReference type="SAM" id="Phobius"/>
    </source>
</evidence>
<dbReference type="InterPro" id="IPR011495">
    <property type="entry name" value="Sig_transdc_His_kin_sub2_dim/P"/>
</dbReference>
<sequence length="582" mass="64374">MITRIREASQSLTFRIAALLALALLPIGLISVATTFQLLSQADRKAETNLMALTAEAAAPEAAFIRTGIGAANMLASMIPQLRDGGWNCSDQLTNFIEQSDGFSFAGYIALDGTIACASDGQGEDTSSRKIYRDMTDDPRTRITVVRDAMVSRTSVVMIAVPVIEDGLYNGYVIVSLPHGKLFRPLDQLSADRPLDLITYNNDAEVLTSSRGLDDVEPHLPEHYDLADLLYAKEGAFIDQTRDGLLRVFAVIPVVPGQVYALGSWEHSRNDFIEGLSVTSSMLFPVAMWLVCLGVAFFAVQRMVIRPTRNLRARMLQFMRSRRISEPRYEAATPRELRDMEDTWMRLAKNVLHDEAELYDTIHQRTVLLKEVHHRVKNNLQLIVSILNMKVRKARDPEVRSALTDIRQRVMGIARVHQELYETSTAERVHAGELLKAIVGHTVSSVIDDASSIAFEESYDDIVVYPDQAVPLSLAVTELLTNALKHLGAPSEGEKPVLTIHLRREGTDDAEVMICNSLSAHTPEGDAPQGSGLGMALVTAFAHQLEGNATNESTPEQFCSVLRFPVADFDDTDVPSELEWSN</sequence>
<evidence type="ECO:0000256" key="1">
    <source>
        <dbReference type="ARBA" id="ARBA00000085"/>
    </source>
</evidence>
<keyword evidence="5" id="KW-0547">Nucleotide-binding</keyword>
<dbReference type="GO" id="GO:0004673">
    <property type="term" value="F:protein histidine kinase activity"/>
    <property type="evidence" value="ECO:0007669"/>
    <property type="project" value="UniProtKB-EC"/>
</dbReference>
<accession>A0ABV7GNN5</accession>
<evidence type="ECO:0000256" key="2">
    <source>
        <dbReference type="ARBA" id="ARBA00012438"/>
    </source>
</evidence>
<keyword evidence="7" id="KW-0067">ATP-binding</keyword>
<dbReference type="PANTHER" id="PTHR41523">
    <property type="entry name" value="TWO-COMPONENT SYSTEM SENSOR PROTEIN"/>
    <property type="match status" value="1"/>
</dbReference>
<dbReference type="EC" id="2.7.13.3" evidence="2"/>
<evidence type="ECO:0000256" key="6">
    <source>
        <dbReference type="ARBA" id="ARBA00022777"/>
    </source>
</evidence>
<keyword evidence="6 10" id="KW-0418">Kinase</keyword>
<keyword evidence="3" id="KW-0597">Phosphoprotein</keyword>
<evidence type="ECO:0000259" key="9">
    <source>
        <dbReference type="Pfam" id="PF07568"/>
    </source>
</evidence>
<dbReference type="Gene3D" id="3.30.450.20">
    <property type="entry name" value="PAS domain"/>
    <property type="match status" value="1"/>
</dbReference>
<gene>
    <name evidence="10" type="ORF">ACFOGP_04260</name>
</gene>
<feature type="domain" description="Signal transduction histidine kinase subgroup 2 dimerisation and phosphoacceptor" evidence="9">
    <location>
        <begin position="371"/>
        <end position="445"/>
    </location>
</feature>
<dbReference type="RefSeq" id="WP_275631846.1">
    <property type="nucleotide sequence ID" value="NZ_JARGYD010000002.1"/>
</dbReference>
<protein>
    <recommendedName>
        <fullName evidence="2">histidine kinase</fullName>
        <ecNumber evidence="2">2.7.13.3</ecNumber>
    </recommendedName>
</protein>
<evidence type="ECO:0000256" key="5">
    <source>
        <dbReference type="ARBA" id="ARBA00022741"/>
    </source>
</evidence>
<dbReference type="Pfam" id="PF07568">
    <property type="entry name" value="HisKA_2"/>
    <property type="match status" value="1"/>
</dbReference>
<evidence type="ECO:0000256" key="7">
    <source>
        <dbReference type="ARBA" id="ARBA00022840"/>
    </source>
</evidence>
<dbReference type="Proteomes" id="UP001595632">
    <property type="component" value="Unassembled WGS sequence"/>
</dbReference>
<evidence type="ECO:0000256" key="3">
    <source>
        <dbReference type="ARBA" id="ARBA00022553"/>
    </source>
</evidence>
<evidence type="ECO:0000256" key="4">
    <source>
        <dbReference type="ARBA" id="ARBA00022679"/>
    </source>
</evidence>
<name>A0ABV7GNN5_9RHOB</name>
<keyword evidence="11" id="KW-1185">Reference proteome</keyword>
<keyword evidence="8" id="KW-1133">Transmembrane helix</keyword>
<reference evidence="11" key="1">
    <citation type="journal article" date="2019" name="Int. J. Syst. Evol. Microbiol.">
        <title>The Global Catalogue of Microorganisms (GCM) 10K type strain sequencing project: providing services to taxonomists for standard genome sequencing and annotation.</title>
        <authorList>
            <consortium name="The Broad Institute Genomics Platform"/>
            <consortium name="The Broad Institute Genome Sequencing Center for Infectious Disease"/>
            <person name="Wu L."/>
            <person name="Ma J."/>
        </authorList>
    </citation>
    <scope>NUCLEOTIDE SEQUENCE [LARGE SCALE GENOMIC DNA]</scope>
    <source>
        <strain evidence="11">KCTC 52366</strain>
    </source>
</reference>
<feature type="transmembrane region" description="Helical" evidence="8">
    <location>
        <begin position="12"/>
        <end position="39"/>
    </location>
</feature>
<keyword evidence="4 10" id="KW-0808">Transferase</keyword>
<comment type="caution">
    <text evidence="10">The sequence shown here is derived from an EMBL/GenBank/DDBJ whole genome shotgun (WGS) entry which is preliminary data.</text>
</comment>
<keyword evidence="8" id="KW-0812">Transmembrane</keyword>
<evidence type="ECO:0000313" key="11">
    <source>
        <dbReference type="Proteomes" id="UP001595632"/>
    </source>
</evidence>
<dbReference type="PANTHER" id="PTHR41523:SF8">
    <property type="entry name" value="ETHYLENE RESPONSE SENSOR PROTEIN"/>
    <property type="match status" value="1"/>
</dbReference>
<dbReference type="Gene3D" id="3.30.565.10">
    <property type="entry name" value="Histidine kinase-like ATPase, C-terminal domain"/>
    <property type="match status" value="1"/>
</dbReference>
<proteinExistence type="predicted"/>